<evidence type="ECO:0000313" key="3">
    <source>
        <dbReference type="EMBL" id="CAG8706214.1"/>
    </source>
</evidence>
<evidence type="ECO:0000313" key="4">
    <source>
        <dbReference type="Proteomes" id="UP000789405"/>
    </source>
</evidence>
<dbReference type="PROSITE" id="PS50097">
    <property type="entry name" value="BTB"/>
    <property type="match status" value="1"/>
</dbReference>
<proteinExistence type="predicted"/>
<dbReference type="PROSITE" id="PS51886">
    <property type="entry name" value="TLDC"/>
    <property type="match status" value="1"/>
</dbReference>
<sequence>MSVEFLKSLSNDFAKLLFNVEDYNVIIKVGKSPNILHFKAHSCVLRARSTYFHSALSSDWVKTDGNFIVYLYSGTICLENQNPTRIIDLIAAADELILTELVNYLKDHLLTHHDQWILDQNIISDNLFDSNLIKFKHATVISNWIDRVEDPEQTRLYRKSPSHSFNLLLRGSRDGFSARKFHELCKDKGSTVVIMKVAGTGEIIGGYNPENWKGGFFDLWMSNYNNLSKGCSCRNSYYEKNIIDSQEFDLDDYEVFQIFQNQPTDEKEI</sequence>
<dbReference type="Gene3D" id="3.30.710.10">
    <property type="entry name" value="Potassium Channel Kv1.1, Chain A"/>
    <property type="match status" value="1"/>
</dbReference>
<dbReference type="Proteomes" id="UP000789405">
    <property type="component" value="Unassembled WGS sequence"/>
</dbReference>
<accession>A0A9N9HUD3</accession>
<dbReference type="EMBL" id="CAJVPY010009226">
    <property type="protein sequence ID" value="CAG8706214.1"/>
    <property type="molecule type" value="Genomic_DNA"/>
</dbReference>
<keyword evidence="4" id="KW-1185">Reference proteome</keyword>
<dbReference type="Pfam" id="PF07534">
    <property type="entry name" value="TLD"/>
    <property type="match status" value="1"/>
</dbReference>
<feature type="domain" description="BTB" evidence="1">
    <location>
        <begin position="23"/>
        <end position="114"/>
    </location>
</feature>
<dbReference type="SUPFAM" id="SSF54695">
    <property type="entry name" value="POZ domain"/>
    <property type="match status" value="1"/>
</dbReference>
<dbReference type="CDD" id="cd18186">
    <property type="entry name" value="BTB_POZ_ZBTB_KLHL-like"/>
    <property type="match status" value="1"/>
</dbReference>
<reference evidence="3" key="1">
    <citation type="submission" date="2021-06" db="EMBL/GenBank/DDBJ databases">
        <authorList>
            <person name="Kallberg Y."/>
            <person name="Tangrot J."/>
            <person name="Rosling A."/>
        </authorList>
    </citation>
    <scope>NUCLEOTIDE SEQUENCE</scope>
    <source>
        <strain evidence="3">MA453B</strain>
    </source>
</reference>
<dbReference type="InterPro" id="IPR006571">
    <property type="entry name" value="TLDc_dom"/>
</dbReference>
<dbReference type="AlphaFoldDB" id="A0A9N9HUD3"/>
<dbReference type="InterPro" id="IPR000210">
    <property type="entry name" value="BTB/POZ_dom"/>
</dbReference>
<dbReference type="InterPro" id="IPR011333">
    <property type="entry name" value="SKP1/BTB/POZ_sf"/>
</dbReference>
<evidence type="ECO:0000259" key="2">
    <source>
        <dbReference type="PROSITE" id="PS51886"/>
    </source>
</evidence>
<name>A0A9N9HUD3_9GLOM</name>
<dbReference type="OrthoDB" id="45365at2759"/>
<feature type="domain" description="TLDc" evidence="2">
    <location>
        <begin position="131"/>
        <end position="269"/>
    </location>
</feature>
<organism evidence="3 4">
    <name type="scientific">Dentiscutata erythropus</name>
    <dbReference type="NCBI Taxonomy" id="1348616"/>
    <lineage>
        <taxon>Eukaryota</taxon>
        <taxon>Fungi</taxon>
        <taxon>Fungi incertae sedis</taxon>
        <taxon>Mucoromycota</taxon>
        <taxon>Glomeromycotina</taxon>
        <taxon>Glomeromycetes</taxon>
        <taxon>Diversisporales</taxon>
        <taxon>Gigasporaceae</taxon>
        <taxon>Dentiscutata</taxon>
    </lineage>
</organism>
<comment type="caution">
    <text evidence="3">The sequence shown here is derived from an EMBL/GenBank/DDBJ whole genome shotgun (WGS) entry which is preliminary data.</text>
</comment>
<evidence type="ECO:0000259" key="1">
    <source>
        <dbReference type="PROSITE" id="PS50097"/>
    </source>
</evidence>
<protein>
    <submittedName>
        <fullName evidence="3">1419_t:CDS:1</fullName>
    </submittedName>
</protein>
<gene>
    <name evidence="3" type="ORF">DERYTH_LOCUS13297</name>
</gene>